<evidence type="ECO:0000313" key="6">
    <source>
        <dbReference type="Proteomes" id="UP000298225"/>
    </source>
</evidence>
<keyword evidence="2" id="KW-0238">DNA-binding</keyword>
<dbReference type="PANTHER" id="PTHR44688">
    <property type="entry name" value="DNA-BINDING TRANSCRIPTIONAL ACTIVATOR DEVR_DOSR"/>
    <property type="match status" value="1"/>
</dbReference>
<keyword evidence="1" id="KW-0805">Transcription regulation</keyword>
<dbReference type="InterPro" id="IPR036388">
    <property type="entry name" value="WH-like_DNA-bd_sf"/>
</dbReference>
<dbReference type="Gene3D" id="1.10.10.10">
    <property type="entry name" value="Winged helix-like DNA-binding domain superfamily/Winged helix DNA-binding domain"/>
    <property type="match status" value="1"/>
</dbReference>
<comment type="caution">
    <text evidence="5">The sequence shown here is derived from an EMBL/GenBank/DDBJ whole genome shotgun (WGS) entry which is preliminary data.</text>
</comment>
<reference evidence="5 6" key="1">
    <citation type="submission" date="2019-03" db="EMBL/GenBank/DDBJ databases">
        <title>Bradyrhizobium strains diversity isolated from Chamaecrista fasciculata.</title>
        <authorList>
            <person name="Urquiaga M.C.O."/>
            <person name="Hungria M."/>
            <person name="Delamuta J.R.M."/>
        </authorList>
    </citation>
    <scope>NUCLEOTIDE SEQUENCE [LARGE SCALE GENOMIC DNA]</scope>
    <source>
        <strain evidence="5 6">CNPSo 3424</strain>
    </source>
</reference>
<dbReference type="InterPro" id="IPR016032">
    <property type="entry name" value="Sig_transdc_resp-reg_C-effctor"/>
</dbReference>
<dbReference type="InterPro" id="IPR000792">
    <property type="entry name" value="Tscrpt_reg_LuxR_C"/>
</dbReference>
<dbReference type="GO" id="GO:0003677">
    <property type="term" value="F:DNA binding"/>
    <property type="evidence" value="ECO:0007669"/>
    <property type="project" value="UniProtKB-KW"/>
</dbReference>
<organism evidence="5 6">
    <name type="scientific">Bradyrhizobium frederickii</name>
    <dbReference type="NCBI Taxonomy" id="2560054"/>
    <lineage>
        <taxon>Bacteria</taxon>
        <taxon>Pseudomonadati</taxon>
        <taxon>Pseudomonadota</taxon>
        <taxon>Alphaproteobacteria</taxon>
        <taxon>Hyphomicrobiales</taxon>
        <taxon>Nitrobacteraceae</taxon>
        <taxon>Bradyrhizobium</taxon>
    </lineage>
</organism>
<dbReference type="GO" id="GO:0006355">
    <property type="term" value="P:regulation of DNA-templated transcription"/>
    <property type="evidence" value="ECO:0007669"/>
    <property type="project" value="InterPro"/>
</dbReference>
<evidence type="ECO:0000256" key="2">
    <source>
        <dbReference type="ARBA" id="ARBA00023125"/>
    </source>
</evidence>
<feature type="domain" description="HTH luxR-type" evidence="4">
    <location>
        <begin position="188"/>
        <end position="253"/>
    </location>
</feature>
<evidence type="ECO:0000259" key="4">
    <source>
        <dbReference type="PROSITE" id="PS50043"/>
    </source>
</evidence>
<dbReference type="Pfam" id="PF00196">
    <property type="entry name" value="GerE"/>
    <property type="match status" value="1"/>
</dbReference>
<keyword evidence="3" id="KW-0804">Transcription</keyword>
<name>A0A4Y9KW37_9BRAD</name>
<sequence>MRPNGMPGNKAAGDVTPAVLAIGRPDFPDILIDTLRRHAGVGHCMVFALNRAGAAHCLLDAGNIPIGGDLGAAYAGQFHESDPNRDALFAGEGGGPIMLPAFAPRMYGTRYRKIFFHDSGIVDKCATAIWAGDTCFYVNFYRIAAQGRFAAPQRERLQAIAPAIGASVARHFQEKAAPEQSLAALFATRAPLAGLTPREQEVCRRILAGFSSEAISQALGISLHSTLTYRKRAYQRLGISSQSELFAIVLQLLTRSLN</sequence>
<accession>A0A4Y9KW37</accession>
<dbReference type="RefSeq" id="WP_135170810.1">
    <property type="nucleotide sequence ID" value="NZ_SPQU01000014.1"/>
</dbReference>
<gene>
    <name evidence="5" type="ORF">E4K66_27090</name>
</gene>
<dbReference type="CDD" id="cd06170">
    <property type="entry name" value="LuxR_C_like"/>
    <property type="match status" value="1"/>
</dbReference>
<dbReference type="SMART" id="SM00421">
    <property type="entry name" value="HTH_LUXR"/>
    <property type="match status" value="1"/>
</dbReference>
<protein>
    <submittedName>
        <fullName evidence="5">LuxR family transcriptional regulator</fullName>
    </submittedName>
</protein>
<evidence type="ECO:0000256" key="3">
    <source>
        <dbReference type="ARBA" id="ARBA00023163"/>
    </source>
</evidence>
<dbReference type="Proteomes" id="UP000298225">
    <property type="component" value="Unassembled WGS sequence"/>
</dbReference>
<dbReference type="SUPFAM" id="SSF46894">
    <property type="entry name" value="C-terminal effector domain of the bipartite response regulators"/>
    <property type="match status" value="1"/>
</dbReference>
<dbReference type="OrthoDB" id="343383at2"/>
<proteinExistence type="predicted"/>
<evidence type="ECO:0000313" key="5">
    <source>
        <dbReference type="EMBL" id="TFV35571.1"/>
    </source>
</evidence>
<evidence type="ECO:0000256" key="1">
    <source>
        <dbReference type="ARBA" id="ARBA00023015"/>
    </source>
</evidence>
<dbReference type="EMBL" id="SPQU01000014">
    <property type="protein sequence ID" value="TFV35571.1"/>
    <property type="molecule type" value="Genomic_DNA"/>
</dbReference>
<dbReference type="PROSITE" id="PS50043">
    <property type="entry name" value="HTH_LUXR_2"/>
    <property type="match status" value="1"/>
</dbReference>
<dbReference type="AlphaFoldDB" id="A0A4Y9KW37"/>
<keyword evidence="6" id="KW-1185">Reference proteome</keyword>
<dbReference type="PANTHER" id="PTHR44688:SF16">
    <property type="entry name" value="DNA-BINDING TRANSCRIPTIONAL ACTIVATOR DEVR_DOSR"/>
    <property type="match status" value="1"/>
</dbReference>